<protein>
    <submittedName>
        <fullName evidence="2">Beta-N-acetylhexosaminidase</fullName>
    </submittedName>
</protein>
<dbReference type="Gene3D" id="3.20.20.80">
    <property type="entry name" value="Glycosidases"/>
    <property type="match status" value="1"/>
</dbReference>
<sequence length="75" mass="8746">MPFFHIGADEAFQVGMCQKDIDLMRSKLDGSRERLMLRHIATIAKHVTSQIKNTKVLMWHDMLNNVDNAMLKEFQ</sequence>
<dbReference type="AlphaFoldDB" id="A0A914VBJ7"/>
<dbReference type="InterPro" id="IPR038901">
    <property type="entry name" value="HEXDC-like"/>
</dbReference>
<proteinExistence type="predicted"/>
<dbReference type="Proteomes" id="UP000887566">
    <property type="component" value="Unplaced"/>
</dbReference>
<dbReference type="SUPFAM" id="SSF51445">
    <property type="entry name" value="(Trans)glycosidases"/>
    <property type="match status" value="1"/>
</dbReference>
<dbReference type="WBParaSite" id="PSAMB.scaffold16799size1259.g37044.t1">
    <property type="protein sequence ID" value="PSAMB.scaffold16799size1259.g37044.t1"/>
    <property type="gene ID" value="PSAMB.scaffold16799size1259.g37044"/>
</dbReference>
<dbReference type="GO" id="GO:0015929">
    <property type="term" value="F:hexosaminidase activity"/>
    <property type="evidence" value="ECO:0007669"/>
    <property type="project" value="InterPro"/>
</dbReference>
<accession>A0A914VBJ7</accession>
<reference evidence="2" key="1">
    <citation type="submission" date="2022-11" db="UniProtKB">
        <authorList>
            <consortium name="WormBaseParasite"/>
        </authorList>
    </citation>
    <scope>IDENTIFICATION</scope>
</reference>
<organism evidence="1 2">
    <name type="scientific">Plectus sambesii</name>
    <dbReference type="NCBI Taxonomy" id="2011161"/>
    <lineage>
        <taxon>Eukaryota</taxon>
        <taxon>Metazoa</taxon>
        <taxon>Ecdysozoa</taxon>
        <taxon>Nematoda</taxon>
        <taxon>Chromadorea</taxon>
        <taxon>Plectida</taxon>
        <taxon>Plectina</taxon>
        <taxon>Plectoidea</taxon>
        <taxon>Plectidae</taxon>
        <taxon>Plectus</taxon>
    </lineage>
</organism>
<evidence type="ECO:0000313" key="2">
    <source>
        <dbReference type="WBParaSite" id="PSAMB.scaffold16799size1259.g37044.t1"/>
    </source>
</evidence>
<dbReference type="PANTHER" id="PTHR21040">
    <property type="entry name" value="BCDNA.GH04120"/>
    <property type="match status" value="1"/>
</dbReference>
<evidence type="ECO:0000313" key="1">
    <source>
        <dbReference type="Proteomes" id="UP000887566"/>
    </source>
</evidence>
<name>A0A914VBJ7_9BILA</name>
<dbReference type="InterPro" id="IPR017853">
    <property type="entry name" value="GH"/>
</dbReference>
<keyword evidence="1" id="KW-1185">Reference proteome</keyword>
<dbReference type="PANTHER" id="PTHR21040:SF8">
    <property type="entry name" value="BCDNA.GH04120"/>
    <property type="match status" value="1"/>
</dbReference>